<dbReference type="AlphaFoldDB" id="A0A1X7THR8"/>
<dbReference type="InParanoid" id="A0A1X7THR8"/>
<evidence type="ECO:0000313" key="1">
    <source>
        <dbReference type="EnsemblMetazoa" id="Aqu2.1.14180_001"/>
    </source>
</evidence>
<protein>
    <submittedName>
        <fullName evidence="1">Uncharacterized protein</fullName>
    </submittedName>
</protein>
<accession>A0A1X7THR8</accession>
<dbReference type="EnsemblMetazoa" id="Aqu2.1.14180_001">
    <property type="protein sequence ID" value="Aqu2.1.14180_001"/>
    <property type="gene ID" value="Aqu2.1.14180"/>
</dbReference>
<reference evidence="1" key="1">
    <citation type="submission" date="2017-05" db="UniProtKB">
        <authorList>
            <consortium name="EnsemblMetazoa"/>
        </authorList>
    </citation>
    <scope>IDENTIFICATION</scope>
</reference>
<organism evidence="1">
    <name type="scientific">Amphimedon queenslandica</name>
    <name type="common">Sponge</name>
    <dbReference type="NCBI Taxonomy" id="400682"/>
    <lineage>
        <taxon>Eukaryota</taxon>
        <taxon>Metazoa</taxon>
        <taxon>Porifera</taxon>
        <taxon>Demospongiae</taxon>
        <taxon>Heteroscleromorpha</taxon>
        <taxon>Haplosclerida</taxon>
        <taxon>Niphatidae</taxon>
        <taxon>Amphimedon</taxon>
    </lineage>
</organism>
<sequence>DELQEYGIDWCGPAVLNKDEECGVSVPCTRNPLQPHELAVLKNLVDPLDDCDDMGVGFYVLLKEFIALCQNCDI</sequence>
<proteinExistence type="predicted"/>
<name>A0A1X7THR8_AMPQE</name>